<dbReference type="Pfam" id="PF13561">
    <property type="entry name" value="adh_short_C2"/>
    <property type="match status" value="1"/>
</dbReference>
<dbReference type="InterPro" id="IPR036291">
    <property type="entry name" value="NAD(P)-bd_dom_sf"/>
</dbReference>
<dbReference type="Gene3D" id="3.40.50.720">
    <property type="entry name" value="NAD(P)-binding Rossmann-like Domain"/>
    <property type="match status" value="1"/>
</dbReference>
<dbReference type="GO" id="GO:0016616">
    <property type="term" value="F:oxidoreductase activity, acting on the CH-OH group of donors, NAD or NADP as acceptor"/>
    <property type="evidence" value="ECO:0007669"/>
    <property type="project" value="TreeGrafter"/>
</dbReference>
<evidence type="ECO:0000313" key="4">
    <source>
        <dbReference type="EMBL" id="SDW47381.1"/>
    </source>
</evidence>
<dbReference type="EMBL" id="BSRA01000008">
    <property type="protein sequence ID" value="GLV14009.1"/>
    <property type="molecule type" value="Genomic_DNA"/>
</dbReference>
<dbReference type="RefSeq" id="WP_040288239.1">
    <property type="nucleotide sequence ID" value="NZ_BSRA01000008.1"/>
</dbReference>
<dbReference type="PANTHER" id="PTHR42760:SF5">
    <property type="entry name" value="2-DEHYDRO-3-DEOXY-D-GLUCONATE 5-DEHYDROGENASE"/>
    <property type="match status" value="1"/>
</dbReference>
<proteinExistence type="inferred from homology"/>
<dbReference type="PRINTS" id="PR00080">
    <property type="entry name" value="SDRFAMILY"/>
</dbReference>
<accession>A0A1H2TU95</accession>
<dbReference type="EMBL" id="FNOJ01000006">
    <property type="protein sequence ID" value="SDW47381.1"/>
    <property type="molecule type" value="Genomic_DNA"/>
</dbReference>
<dbReference type="InterPro" id="IPR002347">
    <property type="entry name" value="SDR_fam"/>
</dbReference>
<dbReference type="Proteomes" id="UP001157137">
    <property type="component" value="Unassembled WGS sequence"/>
</dbReference>
<organism evidence="4 5">
    <name type="scientific">Alicyclobacillus hesperidum</name>
    <dbReference type="NCBI Taxonomy" id="89784"/>
    <lineage>
        <taxon>Bacteria</taxon>
        <taxon>Bacillati</taxon>
        <taxon>Bacillota</taxon>
        <taxon>Bacilli</taxon>
        <taxon>Bacillales</taxon>
        <taxon>Alicyclobacillaceae</taxon>
        <taxon>Alicyclobacillus</taxon>
    </lineage>
</organism>
<dbReference type="AlphaFoldDB" id="A0A1H2TU95"/>
<protein>
    <submittedName>
        <fullName evidence="3">2-deoxy-D-gluconate 3-dehydrogenase</fullName>
    </submittedName>
    <submittedName>
        <fullName evidence="4">Gluconate 5-dehydrogenase</fullName>
    </submittedName>
</protein>
<dbReference type="GO" id="GO:0008206">
    <property type="term" value="P:bile acid metabolic process"/>
    <property type="evidence" value="ECO:0007669"/>
    <property type="project" value="UniProtKB-ARBA"/>
</dbReference>
<keyword evidence="5" id="KW-1185">Reference proteome</keyword>
<dbReference type="InterPro" id="IPR020904">
    <property type="entry name" value="Sc_DH/Rdtase_CS"/>
</dbReference>
<dbReference type="PROSITE" id="PS00061">
    <property type="entry name" value="ADH_SHORT"/>
    <property type="match status" value="1"/>
</dbReference>
<sequence>MRLQGKVALVTGGGRGIGAAIARRMASEGANVCVVSRTDSELQAQAAWIREHTAAAVAVAVGDVSNPQDVERTVAEAIAHFGHVDILVNCAGISVAHASVDLPFERWKQCLNVNLDGTFLYCQAVGRRMIERGQGGKIINITSLVAHAAIPERAAYAASKGGVKQLTQNLALEWAKYNIQVNSISPGFIMTEIVRDYIARGIHKPEKMVARIPAGRMGEVDDIAGPAVFLASPDSDYITGTTLLVDGGFLANGYV</sequence>
<evidence type="ECO:0000256" key="1">
    <source>
        <dbReference type="ARBA" id="ARBA00006484"/>
    </source>
</evidence>
<dbReference type="Proteomes" id="UP000182589">
    <property type="component" value="Unassembled WGS sequence"/>
</dbReference>
<gene>
    <name evidence="3" type="primary">kduD</name>
    <name evidence="3" type="ORF">Heshes_16930</name>
    <name evidence="4" type="ORF">SAMN04489725_106135</name>
</gene>
<evidence type="ECO:0000313" key="3">
    <source>
        <dbReference type="EMBL" id="GLV14009.1"/>
    </source>
</evidence>
<dbReference type="STRING" id="89784.SAMN04489725_106135"/>
<dbReference type="NCBIfam" id="NF005559">
    <property type="entry name" value="PRK07231.1"/>
    <property type="match status" value="1"/>
</dbReference>
<dbReference type="PRINTS" id="PR00081">
    <property type="entry name" value="GDHRDH"/>
</dbReference>
<keyword evidence="2" id="KW-0560">Oxidoreductase</keyword>
<name>A0A1H2TU95_9BACL</name>
<reference evidence="5" key="1">
    <citation type="submission" date="2016-10" db="EMBL/GenBank/DDBJ databases">
        <authorList>
            <person name="Varghese N."/>
        </authorList>
    </citation>
    <scope>NUCLEOTIDE SEQUENCE [LARGE SCALE GENOMIC DNA]</scope>
    <source>
        <strain evidence="5">DSM 12489</strain>
    </source>
</reference>
<comment type="similarity">
    <text evidence="1">Belongs to the short-chain dehydrogenases/reductases (SDR) family.</text>
</comment>
<evidence type="ECO:0000256" key="2">
    <source>
        <dbReference type="ARBA" id="ARBA00023002"/>
    </source>
</evidence>
<dbReference type="FunFam" id="3.40.50.720:FF:000084">
    <property type="entry name" value="Short-chain dehydrogenase reductase"/>
    <property type="match status" value="1"/>
</dbReference>
<dbReference type="PANTHER" id="PTHR42760">
    <property type="entry name" value="SHORT-CHAIN DEHYDROGENASES/REDUCTASES FAMILY MEMBER"/>
    <property type="match status" value="1"/>
</dbReference>
<evidence type="ECO:0000313" key="5">
    <source>
        <dbReference type="Proteomes" id="UP000182589"/>
    </source>
</evidence>
<reference evidence="3" key="3">
    <citation type="submission" date="2023-02" db="EMBL/GenBank/DDBJ databases">
        <title>Proposal of a novel subspecies: Alicyclobacillus hesperidum subspecies aegle.</title>
        <authorList>
            <person name="Goto K."/>
            <person name="Fujii T."/>
            <person name="Yasui K."/>
            <person name="Mochida K."/>
            <person name="Kato-Tanaka Y."/>
            <person name="Morohoshi S."/>
            <person name="An S.Y."/>
            <person name="Kasai H."/>
            <person name="Yokota A."/>
        </authorList>
    </citation>
    <scope>NUCLEOTIDE SEQUENCE</scope>
    <source>
        <strain evidence="3">DSM 12766</strain>
    </source>
</reference>
<dbReference type="SUPFAM" id="SSF51735">
    <property type="entry name" value="NAD(P)-binding Rossmann-fold domains"/>
    <property type="match status" value="1"/>
</dbReference>
<reference evidence="4" key="2">
    <citation type="submission" date="2016-10" db="EMBL/GenBank/DDBJ databases">
        <authorList>
            <person name="de Groot N.N."/>
        </authorList>
    </citation>
    <scope>NUCLEOTIDE SEQUENCE [LARGE SCALE GENOMIC DNA]</scope>
    <source>
        <strain evidence="4">DSM 12489</strain>
    </source>
</reference>